<dbReference type="Gene3D" id="3.40.50.150">
    <property type="entry name" value="Vaccinia Virus protein VP39"/>
    <property type="match status" value="1"/>
</dbReference>
<reference evidence="3 4" key="1">
    <citation type="submission" date="2024-04" db="EMBL/GenBank/DDBJ databases">
        <title>Aurantiacibacter sp. DGU6 16S ribosomal RNA gene Genome sequencing and assembly.</title>
        <authorList>
            <person name="Park S."/>
        </authorList>
    </citation>
    <scope>NUCLEOTIDE SEQUENCE [LARGE SCALE GENOMIC DNA]</scope>
    <source>
        <strain evidence="3 4">DGU6</strain>
    </source>
</reference>
<evidence type="ECO:0000313" key="3">
    <source>
        <dbReference type="EMBL" id="MEL1251479.1"/>
    </source>
</evidence>
<gene>
    <name evidence="3" type="ORF">AAEO60_12455</name>
</gene>
<feature type="region of interest" description="Disordered" evidence="1">
    <location>
        <begin position="17"/>
        <end position="37"/>
    </location>
</feature>
<feature type="signal peptide" evidence="2">
    <location>
        <begin position="1"/>
        <end position="21"/>
    </location>
</feature>
<organism evidence="3 4">
    <name type="scientific">Aurantiacibacter gilvus</name>
    <dbReference type="NCBI Taxonomy" id="3139141"/>
    <lineage>
        <taxon>Bacteria</taxon>
        <taxon>Pseudomonadati</taxon>
        <taxon>Pseudomonadota</taxon>
        <taxon>Alphaproteobacteria</taxon>
        <taxon>Sphingomonadales</taxon>
        <taxon>Erythrobacteraceae</taxon>
        <taxon>Aurantiacibacter</taxon>
    </lineage>
</organism>
<comment type="caution">
    <text evidence="3">The sequence shown here is derived from an EMBL/GenBank/DDBJ whole genome shotgun (WGS) entry which is preliminary data.</text>
</comment>
<dbReference type="Proteomes" id="UP001497045">
    <property type="component" value="Unassembled WGS sequence"/>
</dbReference>
<name>A0ABU9IGE2_9SPHN</name>
<dbReference type="RefSeq" id="WP_341674032.1">
    <property type="nucleotide sequence ID" value="NZ_JBBYHV010000002.1"/>
</dbReference>
<keyword evidence="4" id="KW-1185">Reference proteome</keyword>
<dbReference type="PIRSF" id="PIRSF031679">
    <property type="entry name" value="Mtase_Alr7345_prd"/>
    <property type="match status" value="1"/>
</dbReference>
<evidence type="ECO:0008006" key="5">
    <source>
        <dbReference type="Google" id="ProtNLM"/>
    </source>
</evidence>
<dbReference type="EMBL" id="JBBYHV010000002">
    <property type="protein sequence ID" value="MEL1251479.1"/>
    <property type="molecule type" value="Genomic_DNA"/>
</dbReference>
<evidence type="ECO:0000256" key="2">
    <source>
        <dbReference type="SAM" id="SignalP"/>
    </source>
</evidence>
<evidence type="ECO:0000256" key="1">
    <source>
        <dbReference type="SAM" id="MobiDB-lite"/>
    </source>
</evidence>
<proteinExistence type="predicted"/>
<dbReference type="InterPro" id="IPR029063">
    <property type="entry name" value="SAM-dependent_MTases_sf"/>
</dbReference>
<evidence type="ECO:0000313" key="4">
    <source>
        <dbReference type="Proteomes" id="UP001497045"/>
    </source>
</evidence>
<dbReference type="SUPFAM" id="SSF53335">
    <property type="entry name" value="S-adenosyl-L-methionine-dependent methyltransferases"/>
    <property type="match status" value="1"/>
</dbReference>
<protein>
    <recommendedName>
        <fullName evidence="5">Methyltransferase</fullName>
    </recommendedName>
</protein>
<feature type="chain" id="PRO_5046631347" description="Methyltransferase" evidence="2">
    <location>
        <begin position="22"/>
        <end position="317"/>
    </location>
</feature>
<dbReference type="InterPro" id="IPR016980">
    <property type="entry name" value="S-AdoMet-dep_MeTrfase_Alr7345"/>
</dbReference>
<feature type="compositionally biased region" description="Low complexity" evidence="1">
    <location>
        <begin position="17"/>
        <end position="35"/>
    </location>
</feature>
<accession>A0ABU9IGE2</accession>
<keyword evidence="2" id="KW-0732">Signal</keyword>
<sequence>MRIATILAATAALALSAPASAQQSQGQSQTQGSGARETVDRVLDTLLGPRRQQEAAPQEQQVATEQANNMNAVLLHPRRAEDRARDAWRHPAETLDFFRVQPGMTVVDFMPAGGWYSRVLIPYLGRDGNYIGLDPEIGDEFSSYWDTYRNTASRLPRDARQWVGLDGARVYGLNTDDELDAYAGTADRVLIFREIHNMRRFGWFHDAMVAIRTLLKDDGLVGVVQHRARTGAPASYTLGDNGYQRQQDVIALFSAYGFELVEASEINANPRDPADWEDGVWSLPPSYRGAPEGSEERARRAEIGESDRMTLLFRKRP</sequence>